<comment type="caution">
    <text evidence="2">The sequence shown here is derived from an EMBL/GenBank/DDBJ whole genome shotgun (WGS) entry which is preliminary data.</text>
</comment>
<dbReference type="AlphaFoldDB" id="A0A6A1R1H8"/>
<sequence length="143" mass="16279">MKKMMKRLLVSALLVMSSSTYADLLLFGGKGHDVFLGCVDCSSYDSNSICNEYGQYGSEYRDSIWNAYRDYGSEYRDTSPWNEYTTSKNVPVLVSKKGDFYGYFTINEHRGDAVSFAESMKKMFEYAKGDLTVVRNLLCDALH</sequence>
<feature type="signal peptide" evidence="1">
    <location>
        <begin position="1"/>
        <end position="22"/>
    </location>
</feature>
<evidence type="ECO:0000256" key="1">
    <source>
        <dbReference type="SAM" id="SignalP"/>
    </source>
</evidence>
<keyword evidence="1" id="KW-0732">Signal</keyword>
<evidence type="ECO:0000313" key="2">
    <source>
        <dbReference type="EMBL" id="KAB0586202.1"/>
    </source>
</evidence>
<protein>
    <submittedName>
        <fullName evidence="2">Uncharacterized protein</fullName>
    </submittedName>
</protein>
<proteinExistence type="predicted"/>
<name>A0A6A1R1H8_9BURK</name>
<reference evidence="2" key="1">
    <citation type="submission" date="2019-09" db="EMBL/GenBank/DDBJ databases">
        <title>Draft genome sequences of 48 bacterial type strains from the CCUG.</title>
        <authorList>
            <person name="Tunovic T."/>
            <person name="Pineiro-Iglesias B."/>
            <person name="Unosson C."/>
            <person name="Inganas E."/>
            <person name="Ohlen M."/>
            <person name="Cardew S."/>
            <person name="Jensie-Markopoulos S."/>
            <person name="Salva-Serra F."/>
            <person name="Jaen-Luchoro D."/>
            <person name="Karlsson R."/>
            <person name="Svensson-Stadler L."/>
            <person name="Chun J."/>
            <person name="Moore E."/>
        </authorList>
    </citation>
    <scope>NUCLEOTIDE SEQUENCE</scope>
    <source>
        <strain evidence="2">CCUG 15333</strain>
    </source>
</reference>
<organism evidence="2">
    <name type="scientific">Comamonas kerstersii</name>
    <dbReference type="NCBI Taxonomy" id="225992"/>
    <lineage>
        <taxon>Bacteria</taxon>
        <taxon>Pseudomonadati</taxon>
        <taxon>Pseudomonadota</taxon>
        <taxon>Betaproteobacteria</taxon>
        <taxon>Burkholderiales</taxon>
        <taxon>Comamonadaceae</taxon>
        <taxon>Comamonas</taxon>
    </lineage>
</organism>
<gene>
    <name evidence="2" type="ORF">F7P80_11260</name>
</gene>
<dbReference type="EMBL" id="VZOT01000007">
    <property type="protein sequence ID" value="KAB0586202.1"/>
    <property type="molecule type" value="Genomic_DNA"/>
</dbReference>
<feature type="chain" id="PRO_5025647757" evidence="1">
    <location>
        <begin position="23"/>
        <end position="143"/>
    </location>
</feature>
<accession>A0A6A1R1H8</accession>